<name>A0A448XG46_9PLAT</name>
<organism evidence="1 2">
    <name type="scientific">Protopolystoma xenopodis</name>
    <dbReference type="NCBI Taxonomy" id="117903"/>
    <lineage>
        <taxon>Eukaryota</taxon>
        <taxon>Metazoa</taxon>
        <taxon>Spiralia</taxon>
        <taxon>Lophotrochozoa</taxon>
        <taxon>Platyhelminthes</taxon>
        <taxon>Monogenea</taxon>
        <taxon>Polyopisthocotylea</taxon>
        <taxon>Polystomatidea</taxon>
        <taxon>Polystomatidae</taxon>
        <taxon>Protopolystoma</taxon>
    </lineage>
</organism>
<dbReference type="Proteomes" id="UP000784294">
    <property type="component" value="Unassembled WGS sequence"/>
</dbReference>
<dbReference type="AlphaFoldDB" id="A0A448XG46"/>
<dbReference type="EMBL" id="CAAALY010250512">
    <property type="protein sequence ID" value="VEL35731.1"/>
    <property type="molecule type" value="Genomic_DNA"/>
</dbReference>
<proteinExistence type="predicted"/>
<comment type="caution">
    <text evidence="1">The sequence shown here is derived from an EMBL/GenBank/DDBJ whole genome shotgun (WGS) entry which is preliminary data.</text>
</comment>
<dbReference type="OrthoDB" id="10028801at2759"/>
<accession>A0A448XG46</accession>
<protein>
    <submittedName>
        <fullName evidence="1">Uncharacterized protein</fullName>
    </submittedName>
</protein>
<gene>
    <name evidence="1" type="ORF">PXEA_LOCUS29171</name>
</gene>
<keyword evidence="2" id="KW-1185">Reference proteome</keyword>
<evidence type="ECO:0000313" key="2">
    <source>
        <dbReference type="Proteomes" id="UP000784294"/>
    </source>
</evidence>
<evidence type="ECO:0000313" key="1">
    <source>
        <dbReference type="EMBL" id="VEL35731.1"/>
    </source>
</evidence>
<sequence>MMQSDEPVLYDSSHPLFSDPHFNRSLLISLFSSDDAARIVQSERCTSDEIEQRIQCFSELPEEHYAVPRGNTVDMRCTVLNQFGKVQWSAKKILLGRDSVGIA</sequence>
<reference evidence="1" key="1">
    <citation type="submission" date="2018-11" db="EMBL/GenBank/DDBJ databases">
        <authorList>
            <consortium name="Pathogen Informatics"/>
        </authorList>
    </citation>
    <scope>NUCLEOTIDE SEQUENCE</scope>
</reference>